<name>A0ABS4F3D7_9CLOT</name>
<keyword evidence="3" id="KW-1185">Reference proteome</keyword>
<dbReference type="Proteomes" id="UP000783390">
    <property type="component" value="Unassembled WGS sequence"/>
</dbReference>
<evidence type="ECO:0000256" key="1">
    <source>
        <dbReference type="SAM" id="Phobius"/>
    </source>
</evidence>
<accession>A0ABS4F3D7</accession>
<organism evidence="2 3">
    <name type="scientific">Clostridium moniliforme</name>
    <dbReference type="NCBI Taxonomy" id="39489"/>
    <lineage>
        <taxon>Bacteria</taxon>
        <taxon>Bacillati</taxon>
        <taxon>Bacillota</taxon>
        <taxon>Clostridia</taxon>
        <taxon>Eubacteriales</taxon>
        <taxon>Clostridiaceae</taxon>
        <taxon>Clostridium</taxon>
    </lineage>
</organism>
<reference evidence="2 3" key="1">
    <citation type="submission" date="2021-03" db="EMBL/GenBank/DDBJ databases">
        <title>Genomic Encyclopedia of Type Strains, Phase IV (KMG-IV): sequencing the most valuable type-strain genomes for metagenomic binning, comparative biology and taxonomic classification.</title>
        <authorList>
            <person name="Goeker M."/>
        </authorList>
    </citation>
    <scope>NUCLEOTIDE SEQUENCE [LARGE SCALE GENOMIC DNA]</scope>
    <source>
        <strain evidence="2 3">DSM 3984</strain>
    </source>
</reference>
<protein>
    <submittedName>
        <fullName evidence="2">Uncharacterized protein</fullName>
    </submittedName>
</protein>
<keyword evidence="1" id="KW-0472">Membrane</keyword>
<gene>
    <name evidence="2" type="ORF">J2Z53_002381</name>
</gene>
<dbReference type="EMBL" id="JAGGJZ010000011">
    <property type="protein sequence ID" value="MBP1890767.1"/>
    <property type="molecule type" value="Genomic_DNA"/>
</dbReference>
<evidence type="ECO:0000313" key="3">
    <source>
        <dbReference type="Proteomes" id="UP000783390"/>
    </source>
</evidence>
<keyword evidence="1" id="KW-0812">Transmembrane</keyword>
<comment type="caution">
    <text evidence="2">The sequence shown here is derived from an EMBL/GenBank/DDBJ whole genome shotgun (WGS) entry which is preliminary data.</text>
</comment>
<dbReference type="RefSeq" id="WP_209797680.1">
    <property type="nucleotide sequence ID" value="NZ_JAGGJZ010000011.1"/>
</dbReference>
<proteinExistence type="predicted"/>
<sequence>MEEMEEEIKTENIKRFKCDDMIFIILLVVPLLLYLNFIVIIICLVLYDIPMYYTKAIEKQKKIYDIQTYKDKCK</sequence>
<keyword evidence="1" id="KW-1133">Transmembrane helix</keyword>
<feature type="transmembrane region" description="Helical" evidence="1">
    <location>
        <begin position="21"/>
        <end position="47"/>
    </location>
</feature>
<evidence type="ECO:0000313" key="2">
    <source>
        <dbReference type="EMBL" id="MBP1890767.1"/>
    </source>
</evidence>